<feature type="region of interest" description="Disordered" evidence="1">
    <location>
        <begin position="1"/>
        <end position="20"/>
    </location>
</feature>
<dbReference type="AlphaFoldDB" id="E4ZU69"/>
<dbReference type="Proteomes" id="UP000002668">
    <property type="component" value="Genome"/>
</dbReference>
<evidence type="ECO:0000313" key="3">
    <source>
        <dbReference type="Proteomes" id="UP000002668"/>
    </source>
</evidence>
<feature type="compositionally biased region" description="Basic and acidic residues" evidence="1">
    <location>
        <begin position="1"/>
        <end position="19"/>
    </location>
</feature>
<dbReference type="InParanoid" id="E4ZU69"/>
<evidence type="ECO:0000256" key="1">
    <source>
        <dbReference type="SAM" id="MobiDB-lite"/>
    </source>
</evidence>
<evidence type="ECO:0000313" key="2">
    <source>
        <dbReference type="EMBL" id="CBX94948.1"/>
    </source>
</evidence>
<accession>E4ZU69</accession>
<name>E4ZU69_LEPMJ</name>
<dbReference type="VEuPathDB" id="FungiDB:LEMA_uP113630.1"/>
<dbReference type="HOGENOM" id="CLU_3106836_0_0_1"/>
<proteinExistence type="predicted"/>
<protein>
    <submittedName>
        <fullName evidence="2">Predicted protein</fullName>
    </submittedName>
</protein>
<sequence>MDPCSRRADESASIRRSEDALGSVKGQAVAVYFSSPRPAPSPFTPSPVLQL</sequence>
<reference evidence="3" key="1">
    <citation type="journal article" date="2011" name="Nat. Commun.">
        <title>Effector diversification within compartments of the Leptosphaeria maculans genome affected by Repeat-Induced Point mutations.</title>
        <authorList>
            <person name="Rouxel T."/>
            <person name="Grandaubert J."/>
            <person name="Hane J.K."/>
            <person name="Hoede C."/>
            <person name="van de Wouw A.P."/>
            <person name="Couloux A."/>
            <person name="Dominguez V."/>
            <person name="Anthouard V."/>
            <person name="Bally P."/>
            <person name="Bourras S."/>
            <person name="Cozijnsen A.J."/>
            <person name="Ciuffetti L.M."/>
            <person name="Degrave A."/>
            <person name="Dilmaghani A."/>
            <person name="Duret L."/>
            <person name="Fudal I."/>
            <person name="Goodwin S.B."/>
            <person name="Gout L."/>
            <person name="Glaser N."/>
            <person name="Linglin J."/>
            <person name="Kema G.H.J."/>
            <person name="Lapalu N."/>
            <person name="Lawrence C.B."/>
            <person name="May K."/>
            <person name="Meyer M."/>
            <person name="Ollivier B."/>
            <person name="Poulain J."/>
            <person name="Schoch C.L."/>
            <person name="Simon A."/>
            <person name="Spatafora J.W."/>
            <person name="Stachowiak A."/>
            <person name="Turgeon B.G."/>
            <person name="Tyler B.M."/>
            <person name="Vincent D."/>
            <person name="Weissenbach J."/>
            <person name="Amselem J."/>
            <person name="Quesneville H."/>
            <person name="Oliver R.P."/>
            <person name="Wincker P."/>
            <person name="Balesdent M.-H."/>
            <person name="Howlett B.J."/>
        </authorList>
    </citation>
    <scope>NUCLEOTIDE SEQUENCE [LARGE SCALE GENOMIC DNA]</scope>
    <source>
        <strain evidence="3">JN3 / isolate v23.1.3 / race Av1-4-5-6-7-8</strain>
    </source>
</reference>
<organism evidence="3">
    <name type="scientific">Leptosphaeria maculans (strain JN3 / isolate v23.1.3 / race Av1-4-5-6-7-8)</name>
    <name type="common">Blackleg fungus</name>
    <name type="synonym">Phoma lingam</name>
    <dbReference type="NCBI Taxonomy" id="985895"/>
    <lineage>
        <taxon>Eukaryota</taxon>
        <taxon>Fungi</taxon>
        <taxon>Dikarya</taxon>
        <taxon>Ascomycota</taxon>
        <taxon>Pezizomycotina</taxon>
        <taxon>Dothideomycetes</taxon>
        <taxon>Pleosporomycetidae</taxon>
        <taxon>Pleosporales</taxon>
        <taxon>Pleosporineae</taxon>
        <taxon>Leptosphaeriaceae</taxon>
        <taxon>Plenodomus</taxon>
        <taxon>Plenodomus lingam/Leptosphaeria maculans species complex</taxon>
    </lineage>
</organism>
<keyword evidence="3" id="KW-1185">Reference proteome</keyword>
<dbReference type="EMBL" id="FP929126">
    <property type="protein sequence ID" value="CBX94948.1"/>
    <property type="molecule type" value="Genomic_DNA"/>
</dbReference>
<gene>
    <name evidence="2" type="ORF">LEMA_uP113630.1</name>
</gene>